<evidence type="ECO:0000256" key="7">
    <source>
        <dbReference type="ARBA" id="ARBA00024197"/>
    </source>
</evidence>
<evidence type="ECO:0000313" key="11">
    <source>
        <dbReference type="Proteomes" id="UP000463961"/>
    </source>
</evidence>
<evidence type="ECO:0000256" key="8">
    <source>
        <dbReference type="ARBA" id="ARBA00024235"/>
    </source>
</evidence>
<evidence type="ECO:0000256" key="4">
    <source>
        <dbReference type="ARBA" id="ARBA00022989"/>
    </source>
</evidence>
<evidence type="ECO:0000256" key="2">
    <source>
        <dbReference type="ARBA" id="ARBA00022475"/>
    </source>
</evidence>
<name>A0A679I7S0_9RHOO</name>
<evidence type="ECO:0000256" key="3">
    <source>
        <dbReference type="ARBA" id="ARBA00022692"/>
    </source>
</evidence>
<dbReference type="InterPro" id="IPR011990">
    <property type="entry name" value="TPR-like_helical_dom_sf"/>
</dbReference>
<dbReference type="EMBL" id="AP022345">
    <property type="protein sequence ID" value="BBU68825.1"/>
    <property type="molecule type" value="Genomic_DNA"/>
</dbReference>
<gene>
    <name evidence="10" type="ORF">ICHIAU1_11080</name>
</gene>
<dbReference type="Proteomes" id="UP000463961">
    <property type="component" value="Chromosome"/>
</dbReference>
<proteinExistence type="inferred from homology"/>
<evidence type="ECO:0000259" key="9">
    <source>
        <dbReference type="Pfam" id="PF09976"/>
    </source>
</evidence>
<dbReference type="SUPFAM" id="SSF48452">
    <property type="entry name" value="TPR-like"/>
    <property type="match status" value="1"/>
</dbReference>
<sequence>MAVYDLEEQEQIAALRSWWKQYGGWATGVLLMVALACLGWYGWQSYLKTQNAEASRVFLVLQQASAQQDTGRVKQAAGELVNQYPRSQFAALGALLAATTLEAAGDAKSAEAQLSWVADNGKDAVRGVARLRLAGVQMDEKDYDAALKTLSESAPPGFAARFDAARGDVYVAQGKLPEARASYDAALKNLDGNAKDVTANSEFAGSEPGQLLRRLVVEKRDALTTVAAGK</sequence>
<keyword evidence="6" id="KW-0143">Chaperone</keyword>
<dbReference type="PANTHER" id="PTHR38035">
    <property type="entry name" value="UPF0070 PROTEIN YFGM"/>
    <property type="match status" value="1"/>
</dbReference>
<dbReference type="PIRSF" id="PIRSF006170">
    <property type="entry name" value="YfgM"/>
    <property type="match status" value="1"/>
</dbReference>
<protein>
    <recommendedName>
        <fullName evidence="8">Ancillary SecYEG translocon subunit</fullName>
    </recommendedName>
</protein>
<comment type="subcellular location">
    <subcellularLocation>
        <location evidence="1">Cell membrane</location>
        <topology evidence="1">Single-pass type II membrane protein</topology>
    </subcellularLocation>
</comment>
<evidence type="ECO:0000313" key="10">
    <source>
        <dbReference type="EMBL" id="BBU68825.1"/>
    </source>
</evidence>
<dbReference type="InterPro" id="IPR026039">
    <property type="entry name" value="YfgM"/>
</dbReference>
<accession>A0A679I7S0</accession>
<dbReference type="InterPro" id="IPR018704">
    <property type="entry name" value="SecYEG/CpoB_TPR"/>
</dbReference>
<dbReference type="AlphaFoldDB" id="A0A679I7S0"/>
<keyword evidence="3" id="KW-0812">Transmembrane</keyword>
<dbReference type="PANTHER" id="PTHR38035:SF1">
    <property type="entry name" value="ANCILLARY SECYEG TRANSLOCON SUBUNIT"/>
    <property type="match status" value="1"/>
</dbReference>
<keyword evidence="11" id="KW-1185">Reference proteome</keyword>
<keyword evidence="4" id="KW-1133">Transmembrane helix</keyword>
<reference evidence="11" key="1">
    <citation type="submission" date="2020-01" db="EMBL/GenBank/DDBJ databases">
        <title>Phosphoaccumulans saitamaens gen. nov., sp. nov., a polyphosphate accumulating bacterium isolated from surface river water.</title>
        <authorList>
            <person name="Watanabe K."/>
            <person name="Suda W."/>
        </authorList>
    </citation>
    <scope>NUCLEOTIDE SEQUENCE [LARGE SCALE GENOMIC DNA]</scope>
    <source>
        <strain evidence="11">ICHIAU1</strain>
    </source>
</reference>
<evidence type="ECO:0000256" key="1">
    <source>
        <dbReference type="ARBA" id="ARBA00004401"/>
    </source>
</evidence>
<keyword evidence="5" id="KW-0472">Membrane</keyword>
<organism evidence="10 11">
    <name type="scientific">Fluviibacter phosphoraccumulans</name>
    <dbReference type="NCBI Taxonomy" id="1751046"/>
    <lineage>
        <taxon>Bacteria</taxon>
        <taxon>Pseudomonadati</taxon>
        <taxon>Pseudomonadota</taxon>
        <taxon>Betaproteobacteria</taxon>
        <taxon>Rhodocyclales</taxon>
        <taxon>Fluviibacteraceae</taxon>
        <taxon>Fluviibacter</taxon>
    </lineage>
</organism>
<dbReference type="OrthoDB" id="8521102at2"/>
<dbReference type="RefSeq" id="WP_162050423.1">
    <property type="nucleotide sequence ID" value="NZ_AP019011.1"/>
</dbReference>
<comment type="similarity">
    <text evidence="7">Belongs to the YfgM family.</text>
</comment>
<keyword evidence="2" id="KW-1003">Cell membrane</keyword>
<evidence type="ECO:0000256" key="6">
    <source>
        <dbReference type="ARBA" id="ARBA00023186"/>
    </source>
</evidence>
<feature type="domain" description="Ancillary SecYEG translocon subunit/Cell division coordinator CpoB TPR" evidence="9">
    <location>
        <begin position="16"/>
        <end position="197"/>
    </location>
</feature>
<dbReference type="Gene3D" id="1.25.40.10">
    <property type="entry name" value="Tetratricopeptide repeat domain"/>
    <property type="match status" value="1"/>
</dbReference>
<dbReference type="GO" id="GO:0044877">
    <property type="term" value="F:protein-containing complex binding"/>
    <property type="evidence" value="ECO:0007669"/>
    <property type="project" value="InterPro"/>
</dbReference>
<evidence type="ECO:0000256" key="5">
    <source>
        <dbReference type="ARBA" id="ARBA00023136"/>
    </source>
</evidence>
<dbReference type="Pfam" id="PF09976">
    <property type="entry name" value="TPR_21"/>
    <property type="match status" value="1"/>
</dbReference>
<dbReference type="GO" id="GO:0005886">
    <property type="term" value="C:plasma membrane"/>
    <property type="evidence" value="ECO:0007669"/>
    <property type="project" value="UniProtKB-SubCell"/>
</dbReference>